<dbReference type="Proteomes" id="UP001341297">
    <property type="component" value="Unassembled WGS sequence"/>
</dbReference>
<evidence type="ECO:0000313" key="1">
    <source>
        <dbReference type="EMBL" id="KRT87101.1"/>
    </source>
</evidence>
<proteinExistence type="predicted"/>
<keyword evidence="4" id="KW-1185">Reference proteome</keyword>
<comment type="caution">
    <text evidence="1">The sequence shown here is derived from an EMBL/GenBank/DDBJ whole genome shotgun (WGS) entry which is preliminary data.</text>
</comment>
<dbReference type="AlphaFoldDB" id="A0A0T6BI27"/>
<dbReference type="EMBL" id="LECW02000082">
    <property type="protein sequence ID" value="KRT87101.1"/>
    <property type="molecule type" value="Genomic_DNA"/>
</dbReference>
<name>A0A0T6BI27_9BACI</name>
<accession>A0A0T6BI27</accession>
<evidence type="ECO:0000313" key="4">
    <source>
        <dbReference type="Proteomes" id="UP001341297"/>
    </source>
</evidence>
<dbReference type="EMBL" id="JARRTL010000027">
    <property type="protein sequence ID" value="MEC0487150.1"/>
    <property type="molecule type" value="Genomic_DNA"/>
</dbReference>
<organism evidence="1 3">
    <name type="scientific">Bacillus glycinifermentans</name>
    <dbReference type="NCBI Taxonomy" id="1664069"/>
    <lineage>
        <taxon>Bacteria</taxon>
        <taxon>Bacillati</taxon>
        <taxon>Bacillota</taxon>
        <taxon>Bacilli</taxon>
        <taxon>Bacillales</taxon>
        <taxon>Bacillaceae</taxon>
        <taxon>Bacillus</taxon>
    </lineage>
</organism>
<dbReference type="Proteomes" id="UP000036168">
    <property type="component" value="Unassembled WGS sequence"/>
</dbReference>
<reference evidence="1" key="2">
    <citation type="submission" date="2015-10" db="EMBL/GenBank/DDBJ databases">
        <authorList>
            <person name="Gilbert D.G."/>
        </authorList>
    </citation>
    <scope>NUCLEOTIDE SEQUENCE</scope>
    <source>
        <strain evidence="1">GO-13</strain>
    </source>
</reference>
<protein>
    <submittedName>
        <fullName evidence="1">Uncharacterized protein</fullName>
    </submittedName>
</protein>
<dbReference type="RefSeq" id="WP_048356195.1">
    <property type="nucleotide sequence ID" value="NZ_JARRTL010000027.1"/>
</dbReference>
<evidence type="ECO:0000313" key="3">
    <source>
        <dbReference type="Proteomes" id="UP000036168"/>
    </source>
</evidence>
<gene>
    <name evidence="1" type="ORF">AB447_209035</name>
    <name evidence="2" type="ORF">P8828_20565</name>
</gene>
<reference evidence="2 4" key="3">
    <citation type="submission" date="2023-03" db="EMBL/GenBank/DDBJ databases">
        <title>Agriculturally important microbes genome sequencing.</title>
        <authorList>
            <person name="Dunlap C."/>
        </authorList>
    </citation>
    <scope>NUCLEOTIDE SEQUENCE [LARGE SCALE GENOMIC DNA]</scope>
    <source>
        <strain evidence="2 4">CBP-3203</strain>
    </source>
</reference>
<sequence length="88" mass="10320">MGIRLEVEFDDTFSYREEIGFDLPDGMTKDEFEKLLDKAKRENPDYISKDLASIMERKHGVKLIWKGQNFPEQSESSECEVLNVCENR</sequence>
<evidence type="ECO:0000313" key="2">
    <source>
        <dbReference type="EMBL" id="MEC0487150.1"/>
    </source>
</evidence>
<reference evidence="1 3" key="1">
    <citation type="journal article" date="2015" name="Int. J. Syst. Evol. Microbiol.">
        <title>Bacillus glycinifermentans sp. nov., isolated from fermented soybean paste.</title>
        <authorList>
            <person name="Kim S.J."/>
            <person name="Dunlap C.A."/>
            <person name="Kwon S.W."/>
            <person name="Rooney A.P."/>
        </authorList>
    </citation>
    <scope>NUCLEOTIDE SEQUENCE [LARGE SCALE GENOMIC DNA]</scope>
    <source>
        <strain evidence="1 3">GO-13</strain>
    </source>
</reference>